<dbReference type="AlphaFoldDB" id="A0A1I0FZL5"/>
<name>A0A1I0FZL5_9ACTN</name>
<dbReference type="InterPro" id="IPR006047">
    <property type="entry name" value="GH13_cat_dom"/>
</dbReference>
<evidence type="ECO:0000313" key="10">
    <source>
        <dbReference type="Proteomes" id="UP000198507"/>
    </source>
</evidence>
<dbReference type="GO" id="GO:0016758">
    <property type="term" value="F:hexosyltransferase activity"/>
    <property type="evidence" value="ECO:0007669"/>
    <property type="project" value="UniProtKB-UniRule"/>
</dbReference>
<comment type="subunit">
    <text evidence="1 6">Homodimer.</text>
</comment>
<dbReference type="InterPro" id="IPR026585">
    <property type="entry name" value="GlgE"/>
</dbReference>
<dbReference type="Proteomes" id="UP000198507">
    <property type="component" value="Unassembled WGS sequence"/>
</dbReference>
<comment type="function">
    <text evidence="6">Maltosyltransferase that uses maltose 1-phosphate (M1P) as the sugar donor to elongate linear or branched alpha-(1-&gt;4)-glucans. Is involved in a branched alpha-glucan biosynthetic pathway from trehalose, together with TreS, Mak and GlgB.</text>
</comment>
<dbReference type="GO" id="GO:0004553">
    <property type="term" value="F:hydrolase activity, hydrolyzing O-glycosyl compounds"/>
    <property type="evidence" value="ECO:0007669"/>
    <property type="project" value="InterPro"/>
</dbReference>
<dbReference type="CDD" id="cd11344">
    <property type="entry name" value="AmyAc_GlgE_like"/>
    <property type="match status" value="1"/>
</dbReference>
<dbReference type="PANTHER" id="PTHR47786:SF2">
    <property type="entry name" value="GLYCOSYL HYDROLASE FAMILY 13 CATALYTIC DOMAIN-CONTAINING PROTEIN"/>
    <property type="match status" value="1"/>
</dbReference>
<dbReference type="Gene3D" id="1.20.58.80">
    <property type="entry name" value="Phosphotransferase system, lactose/cellobiose-type IIA subunit"/>
    <property type="match status" value="1"/>
</dbReference>
<dbReference type="InterPro" id="IPR049171">
    <property type="entry name" value="GLGE_C"/>
</dbReference>
<dbReference type="SUPFAM" id="SSF51445">
    <property type="entry name" value="(Trans)glycosidases"/>
    <property type="match status" value="1"/>
</dbReference>
<protein>
    <recommendedName>
        <fullName evidence="6">Alpha-1,4-glucan:maltose-1-phosphate maltosyltransferase</fullName>
        <shortName evidence="6">GMPMT</shortName>
        <ecNumber evidence="6">2.4.99.16</ecNumber>
    </recommendedName>
    <alternativeName>
        <fullName evidence="6">(1-&gt;4)-alpha-D-glucan:maltose-1-phosphate alpha-D-maltosyltransferase</fullName>
    </alternativeName>
</protein>
<dbReference type="GO" id="GO:0030979">
    <property type="term" value="P:alpha-glucan biosynthetic process"/>
    <property type="evidence" value="ECO:0007669"/>
    <property type="project" value="UniProtKB-UniRule"/>
</dbReference>
<evidence type="ECO:0000256" key="5">
    <source>
        <dbReference type="ARBA" id="ARBA00048735"/>
    </source>
</evidence>
<evidence type="ECO:0000256" key="7">
    <source>
        <dbReference type="SAM" id="MobiDB-lite"/>
    </source>
</evidence>
<dbReference type="HAMAP" id="MF_02124">
    <property type="entry name" value="GlgE"/>
    <property type="match status" value="1"/>
</dbReference>
<feature type="binding site" evidence="6">
    <location>
        <begin position="572"/>
        <end position="573"/>
    </location>
    <ligand>
        <name>alpha-maltose 1-phosphate</name>
        <dbReference type="ChEBI" id="CHEBI:63576"/>
    </ligand>
</feature>
<feature type="active site" description="Nucleophile" evidence="6">
    <location>
        <position position="433"/>
    </location>
</feature>
<dbReference type="InterPro" id="IPR013780">
    <property type="entry name" value="Glyco_hydro_b"/>
</dbReference>
<feature type="active site" description="Proton donor" evidence="6">
    <location>
        <position position="462"/>
    </location>
</feature>
<dbReference type="Pfam" id="PF11896">
    <property type="entry name" value="GlgE_dom_N_S"/>
    <property type="match status" value="1"/>
</dbReference>
<proteinExistence type="inferred from homology"/>
<dbReference type="InterPro" id="IPR013783">
    <property type="entry name" value="Ig-like_fold"/>
</dbReference>
<dbReference type="Gene3D" id="3.20.20.80">
    <property type="entry name" value="Glycosidases"/>
    <property type="match status" value="1"/>
</dbReference>
<evidence type="ECO:0000256" key="3">
    <source>
        <dbReference type="ARBA" id="ARBA00022679"/>
    </source>
</evidence>
<feature type="binding site" evidence="6">
    <location>
        <position position="398"/>
    </location>
    <ligand>
        <name>alpha-maltose 1-phosphate</name>
        <dbReference type="ChEBI" id="CHEBI:63576"/>
    </ligand>
</feature>
<evidence type="ECO:0000256" key="6">
    <source>
        <dbReference type="HAMAP-Rule" id="MF_02124"/>
    </source>
</evidence>
<accession>A0A1I0FZL5</accession>
<evidence type="ECO:0000256" key="2">
    <source>
        <dbReference type="ARBA" id="ARBA00022676"/>
    </source>
</evidence>
<evidence type="ECO:0000256" key="1">
    <source>
        <dbReference type="ARBA" id="ARBA00011738"/>
    </source>
</evidence>
<feature type="binding site" evidence="6">
    <location>
        <position position="434"/>
    </location>
    <ligand>
        <name>alpha-maltose 1-phosphate</name>
        <dbReference type="ChEBI" id="CHEBI:63576"/>
    </ligand>
</feature>
<dbReference type="PANTHER" id="PTHR47786">
    <property type="entry name" value="ALPHA-1,4-GLUCAN:MALTOSE-1-PHOSPHATE MALTOSYLTRANSFERASE"/>
    <property type="match status" value="1"/>
</dbReference>
<sequence>MASRRPGHPAVPPVPHRERQATAADVLTRRALDSVAGMTGRADLRLGITDVAPVVSCGAFSARAVVGEHLPITATVFREGHDAVAANVVWTPPGGDGAAPSLHRMERFGDQPDRWLTTVVPDREGRWTYRVEAWSDPLATWHHAVEVKIAAGQGPEELANDLEEGARLLDRVAAEADADWRDRVTEAAAALRDTSRELPARVAPALAEAVQRYLHDHPVRELVTPGPEYEVWVDRPRALFGSWYEFFPRSTGPVVDGRPTHGTFATSAERLPAIADMGFDVVYLPPIHPIGTVNRKGPNTAQFPGGNPYEIGPDDPGSPWAIGSAEGGHDAVHPQLGTMEDFRAFVDRTRELGMEVALDFALQAAPDHPWVEAHPEWFTTKPDGTIAYAENPPKKYQDIYPVNFDNDPEGIYAECLRVIRVWMDAGVRVFRVDNPHTKPLNFWHWLIWTVKETDPDVLFLAEAFTRPAMMHQLARIGYTQSYTYFTWRTGREELEEYGRELATNSHYMRPNFFVNTPDILHASLQLGGPPMFKIRAVLAAMMSPTWGVYSGFELFEHVAVRPGSEEYLDSEKYQLRPRDWAAAESSGRSLAPYLRRLNEIRRAHPALQQLRTLRFHSVDNPNLICFTKTDPGSQDAVLVVVNLSSHHTQIGTTSLDLPAIGLDWYERFTVTDELTGNSWDWGQFNYVELDPYREPAHVFSIAYPRQVRVPPPVS</sequence>
<dbReference type="Gene3D" id="2.60.40.1180">
    <property type="entry name" value="Golgi alpha-mannosidase II"/>
    <property type="match status" value="1"/>
</dbReference>
<comment type="catalytic activity">
    <reaction evidence="5 6">
        <text>alpha-maltose 1-phosphate + [(1-&gt;4)-alpha-D-glucosyl](n) = [(1-&gt;4)-alpha-D-glucosyl](n+2) + phosphate</text>
        <dbReference type="Rhea" id="RHEA:42692"/>
        <dbReference type="Rhea" id="RHEA-COMP:9584"/>
        <dbReference type="Rhea" id="RHEA-COMP:10183"/>
        <dbReference type="ChEBI" id="CHEBI:15444"/>
        <dbReference type="ChEBI" id="CHEBI:43474"/>
        <dbReference type="ChEBI" id="CHEBI:63576"/>
        <dbReference type="EC" id="2.4.99.16"/>
    </reaction>
</comment>
<dbReference type="Gene3D" id="2.60.40.10">
    <property type="entry name" value="Immunoglobulins"/>
    <property type="match status" value="1"/>
</dbReference>
<keyword evidence="10" id="KW-1185">Reference proteome</keyword>
<keyword evidence="2 6" id="KW-0328">Glycosyltransferase</keyword>
<reference evidence="10" key="1">
    <citation type="submission" date="2016-10" db="EMBL/GenBank/DDBJ databases">
        <authorList>
            <person name="Varghese N."/>
            <person name="Submissions S."/>
        </authorList>
    </citation>
    <scope>NUCLEOTIDE SEQUENCE [LARGE SCALE GENOMIC DNA]</scope>
    <source>
        <strain evidence="10">DSM 44209</strain>
    </source>
</reference>
<keyword evidence="4 6" id="KW-0119">Carbohydrate metabolism</keyword>
<dbReference type="EC" id="2.4.99.16" evidence="6"/>
<feature type="binding site" evidence="6">
    <location>
        <position position="296"/>
    </location>
    <ligand>
        <name>alpha-maltose 1-phosphate</name>
        <dbReference type="ChEBI" id="CHEBI:63576"/>
    </ligand>
</feature>
<comment type="similarity">
    <text evidence="6">Belongs to the glycosyl hydrolase 13 family. GlgE subfamily.</text>
</comment>
<evidence type="ECO:0000259" key="8">
    <source>
        <dbReference type="SMART" id="SM00642"/>
    </source>
</evidence>
<dbReference type="InterPro" id="IPR017853">
    <property type="entry name" value="GH"/>
</dbReference>
<dbReference type="Pfam" id="PF21702">
    <property type="entry name" value="GLGE_C"/>
    <property type="match status" value="1"/>
</dbReference>
<dbReference type="InterPro" id="IPR021828">
    <property type="entry name" value="GlgE_dom_N/S"/>
</dbReference>
<feature type="binding site" evidence="6">
    <location>
        <position position="363"/>
    </location>
    <ligand>
        <name>alpha-maltose 1-phosphate</name>
        <dbReference type="ChEBI" id="CHEBI:63576"/>
    </ligand>
</feature>
<feature type="region of interest" description="Disordered" evidence="7">
    <location>
        <begin position="1"/>
        <end position="20"/>
    </location>
</feature>
<dbReference type="EMBL" id="FOIE01000006">
    <property type="protein sequence ID" value="SET63154.1"/>
    <property type="molecule type" value="Genomic_DNA"/>
</dbReference>
<gene>
    <name evidence="6" type="primary">glgE</name>
    <name evidence="9" type="ORF">SAMN04488546_3075</name>
</gene>
<dbReference type="SMART" id="SM00642">
    <property type="entry name" value="Aamy"/>
    <property type="match status" value="1"/>
</dbReference>
<evidence type="ECO:0000313" key="9">
    <source>
        <dbReference type="EMBL" id="SET63154.1"/>
    </source>
</evidence>
<evidence type="ECO:0000256" key="4">
    <source>
        <dbReference type="ARBA" id="ARBA00023277"/>
    </source>
</evidence>
<organism evidence="9 10">
    <name type="scientific">Geodermatophilus poikilotrophus</name>
    <dbReference type="NCBI Taxonomy" id="1333667"/>
    <lineage>
        <taxon>Bacteria</taxon>
        <taxon>Bacillati</taxon>
        <taxon>Actinomycetota</taxon>
        <taxon>Actinomycetes</taxon>
        <taxon>Geodermatophilales</taxon>
        <taxon>Geodermatophilaceae</taxon>
        <taxon>Geodermatophilus</taxon>
    </lineage>
</organism>
<feature type="site" description="Transition state stabilizer" evidence="6">
    <location>
        <position position="518"/>
    </location>
</feature>
<keyword evidence="3 6" id="KW-0808">Transferase</keyword>
<feature type="domain" description="Glycosyl hydrolase family 13 catalytic" evidence="8">
    <location>
        <begin position="241"/>
        <end position="601"/>
    </location>
</feature>